<feature type="domain" description="Cullin family profile" evidence="7">
    <location>
        <begin position="276"/>
        <end position="557"/>
    </location>
</feature>
<dbReference type="InterPro" id="IPR036390">
    <property type="entry name" value="WH_DNA-bd_sf"/>
</dbReference>
<organism evidence="8 9">
    <name type="scientific">Aureobasidium pullulans</name>
    <name type="common">Black yeast</name>
    <name type="synonym">Pullularia pullulans</name>
    <dbReference type="NCBI Taxonomy" id="5580"/>
    <lineage>
        <taxon>Eukaryota</taxon>
        <taxon>Fungi</taxon>
        <taxon>Dikarya</taxon>
        <taxon>Ascomycota</taxon>
        <taxon>Pezizomycotina</taxon>
        <taxon>Dothideomycetes</taxon>
        <taxon>Dothideomycetidae</taxon>
        <taxon>Dothideales</taxon>
        <taxon>Saccotheciaceae</taxon>
        <taxon>Aureobasidium</taxon>
    </lineage>
</organism>
<dbReference type="InterPro" id="IPR057975">
    <property type="entry name" value="TPR_ANAPC2"/>
</dbReference>
<dbReference type="GO" id="GO:0031625">
    <property type="term" value="F:ubiquitin protein ligase binding"/>
    <property type="evidence" value="ECO:0007669"/>
    <property type="project" value="InterPro"/>
</dbReference>
<dbReference type="Gene3D" id="3.30.230.130">
    <property type="entry name" value="Cullin, Chain C, Domain 2"/>
    <property type="match status" value="1"/>
</dbReference>
<gene>
    <name evidence="8" type="ORF">D6C91_03280</name>
</gene>
<dbReference type="InterPro" id="IPR044554">
    <property type="entry name" value="ANAPC2"/>
</dbReference>
<proteinExistence type="inferred from homology"/>
<evidence type="ECO:0000256" key="4">
    <source>
        <dbReference type="ARBA" id="ARBA00022786"/>
    </source>
</evidence>
<dbReference type="Pfam" id="PF25773">
    <property type="entry name" value="TPR_ANAPC2"/>
    <property type="match status" value="1"/>
</dbReference>
<accession>A0A4S9TJ28</accession>
<dbReference type="Proteomes" id="UP000308005">
    <property type="component" value="Unassembled WGS sequence"/>
</dbReference>
<dbReference type="SUPFAM" id="SSF75632">
    <property type="entry name" value="Cullin homology domain"/>
    <property type="match status" value="1"/>
</dbReference>
<keyword evidence="5" id="KW-0131">Cell cycle</keyword>
<dbReference type="InterPro" id="IPR016158">
    <property type="entry name" value="Cullin_homology"/>
</dbReference>
<dbReference type="GO" id="GO:0006511">
    <property type="term" value="P:ubiquitin-dependent protein catabolic process"/>
    <property type="evidence" value="ECO:0007669"/>
    <property type="project" value="InterPro"/>
</dbReference>
<dbReference type="InterPro" id="IPR014786">
    <property type="entry name" value="ANAPC2_C"/>
</dbReference>
<dbReference type="Pfam" id="PF08672">
    <property type="entry name" value="ANAPC2"/>
    <property type="match status" value="1"/>
</dbReference>
<dbReference type="SMART" id="SM01013">
    <property type="entry name" value="APC2"/>
    <property type="match status" value="1"/>
</dbReference>
<evidence type="ECO:0000256" key="3">
    <source>
        <dbReference type="ARBA" id="ARBA00022776"/>
    </source>
</evidence>
<comment type="similarity">
    <text evidence="6">Belongs to the cullin family.</text>
</comment>
<feature type="non-terminal residue" evidence="8">
    <location>
        <position position="1"/>
    </location>
</feature>
<dbReference type="Gene3D" id="1.10.10.10">
    <property type="entry name" value="Winged helix-like DNA-binding domain superfamily/Winged helix DNA-binding domain"/>
    <property type="match status" value="1"/>
</dbReference>
<reference evidence="8 9" key="1">
    <citation type="submission" date="2018-10" db="EMBL/GenBank/DDBJ databases">
        <title>Fifty Aureobasidium pullulans genomes reveal a recombining polyextremotolerant generalist.</title>
        <authorList>
            <person name="Gostincar C."/>
            <person name="Turk M."/>
            <person name="Zajc J."/>
            <person name="Gunde-Cimerman N."/>
        </authorList>
    </citation>
    <scope>NUCLEOTIDE SEQUENCE [LARGE SCALE GENOMIC DNA]</scope>
    <source>
        <strain evidence="8 9">EXF-3863</strain>
    </source>
</reference>
<dbReference type="GO" id="GO:0007091">
    <property type="term" value="P:metaphase/anaphase transition of mitotic cell cycle"/>
    <property type="evidence" value="ECO:0007669"/>
    <property type="project" value="TreeGrafter"/>
</dbReference>
<keyword evidence="2" id="KW-0132">Cell division</keyword>
<dbReference type="InterPro" id="IPR036388">
    <property type="entry name" value="WH-like_DNA-bd_sf"/>
</dbReference>
<dbReference type="GO" id="GO:0005680">
    <property type="term" value="C:anaphase-promoting complex"/>
    <property type="evidence" value="ECO:0007669"/>
    <property type="project" value="TreeGrafter"/>
</dbReference>
<evidence type="ECO:0000256" key="2">
    <source>
        <dbReference type="ARBA" id="ARBA00022618"/>
    </source>
</evidence>
<dbReference type="PANTHER" id="PTHR45957">
    <property type="entry name" value="ANAPHASE-PROMOTING COMPLEX SUBUNIT 2"/>
    <property type="match status" value="1"/>
</dbReference>
<dbReference type="EMBL" id="QZBM01000100">
    <property type="protein sequence ID" value="THZ24518.1"/>
    <property type="molecule type" value="Genomic_DNA"/>
</dbReference>
<evidence type="ECO:0000313" key="8">
    <source>
        <dbReference type="EMBL" id="THZ24518.1"/>
    </source>
</evidence>
<keyword evidence="3" id="KW-0498">Mitosis</keyword>
<name>A0A4S9TJ28_AURPU</name>
<dbReference type="PROSITE" id="PS50069">
    <property type="entry name" value="CULLIN_2"/>
    <property type="match status" value="1"/>
</dbReference>
<evidence type="ECO:0000256" key="6">
    <source>
        <dbReference type="PROSITE-ProRule" id="PRU00330"/>
    </source>
</evidence>
<dbReference type="GO" id="GO:0070979">
    <property type="term" value="P:protein K11-linked ubiquitination"/>
    <property type="evidence" value="ECO:0007669"/>
    <property type="project" value="TreeGrafter"/>
</dbReference>
<keyword evidence="4" id="KW-0833">Ubl conjugation pathway</keyword>
<comment type="caution">
    <text evidence="8">The sequence shown here is derived from an EMBL/GenBank/DDBJ whole genome shotgun (WGS) entry which is preliminary data.</text>
</comment>
<dbReference type="Gene3D" id="1.20.1310.10">
    <property type="entry name" value="Cullin Repeats"/>
    <property type="match status" value="1"/>
</dbReference>
<dbReference type="Pfam" id="PF26557">
    <property type="entry name" value="Cullin_AB"/>
    <property type="match status" value="1"/>
</dbReference>
<evidence type="ECO:0000259" key="7">
    <source>
        <dbReference type="PROSITE" id="PS50069"/>
    </source>
</evidence>
<dbReference type="SUPFAM" id="SSF46785">
    <property type="entry name" value="Winged helix' DNA-binding domain"/>
    <property type="match status" value="1"/>
</dbReference>
<evidence type="ECO:0000256" key="1">
    <source>
        <dbReference type="ARBA" id="ARBA00016068"/>
    </source>
</evidence>
<protein>
    <recommendedName>
        <fullName evidence="1">Anaphase-promoting complex subunit 2</fullName>
    </recommendedName>
</protein>
<dbReference type="PANTHER" id="PTHR45957:SF1">
    <property type="entry name" value="ANAPHASE-PROMOTING COMPLEX SUBUNIT 2"/>
    <property type="match status" value="1"/>
</dbReference>
<dbReference type="InterPro" id="IPR036317">
    <property type="entry name" value="Cullin_homology_sf"/>
</dbReference>
<dbReference type="AlphaFoldDB" id="A0A4S9TJ28"/>
<dbReference type="GO" id="GO:0051301">
    <property type="term" value="P:cell division"/>
    <property type="evidence" value="ECO:0007669"/>
    <property type="project" value="UniProtKB-KW"/>
</dbReference>
<evidence type="ECO:0000313" key="9">
    <source>
        <dbReference type="Proteomes" id="UP000308005"/>
    </source>
</evidence>
<evidence type="ECO:0000256" key="5">
    <source>
        <dbReference type="ARBA" id="ARBA00023306"/>
    </source>
</evidence>
<dbReference type="InterPro" id="IPR059120">
    <property type="entry name" value="Cullin-like_AB"/>
</dbReference>
<sequence>SFLCVSDTHLLSPDSCKNVQWSQVLDNALQEVIMDYHTQRAMAQVVHAAIDSFVQSSAMKVDWIRRQSIVDQLQQWIDLSLTPTIVASGVCIAPNELTDWKLTIMERLAKQRIRHLLDYVKAWPHSTGAILDLRECMHSSEVKIQIATSFTQQLSRRLLHAGVTTSELLSIYINVIMAFKTLDPRGVLLDKVATPLRAYLRHRDDTVRIIAASFLADVEIEGDNHISNPSDEVCNELAREINLTEYQAHHVEHRGLDWDDMEWMPDPIDAGPDYKKSKSEDIMSFMLTLFEQADFIKEVQSLLGERLLSVGYDNTELEKEIRLVELFKTRFGADRLQSCKVMLRDIQDSRHINKTLRPKKDFPTLEEVHAAIPESGIHTQALIGKFNDRVPQTDLAGQKFIALIKSAAIADKASNMLYPSSELSIIGSNANGEPSADFYTQILSSFFWPSLREDEFAVPAPISTLQSRFEQDFERVKNLRKLHWLSALGKATIELELEDRTVKLEGVQTWQASIIYAFHDDNDECPSEGLVSKSVQELEASLSMDEVLVRNALSFWVGHRILVETESDVFTVLEKLPSAEEEGATGPSAPVQMQADTAISAVKTQDAVLQDNKAMYEMFIVGMLTNGGAMDATRITMMMKMVVPGGYNFGEDETKWLLAGLEEQGKAVSNGSTYSIRR</sequence>